<name>K4KGE8_SIMAS</name>
<accession>K4KGE8</accession>
<dbReference type="HOGENOM" id="CLU_168187_0_0_6"/>
<dbReference type="EMBL" id="CP003746">
    <property type="protein sequence ID" value="AFU97255.1"/>
    <property type="molecule type" value="Genomic_DNA"/>
</dbReference>
<dbReference type="RefSeq" id="WP_015045428.1">
    <property type="nucleotide sequence ID" value="NC_018868.3"/>
</dbReference>
<dbReference type="AlphaFoldDB" id="K4KGE8"/>
<evidence type="ECO:0000313" key="1">
    <source>
        <dbReference type="EMBL" id="AFU97255.1"/>
    </source>
</evidence>
<dbReference type="eggNOG" id="ENOG502ZNG6">
    <property type="taxonomic scope" value="Bacteria"/>
</dbReference>
<sequence length="88" mass="10077">MIEFRNERARQFVAEQAQNLGDTRALQLLETGVQSPDDATHLARLYWAIVDATLDQDVEYLLEQTYSALHIHCGNNGFDSAWEQEIPQ</sequence>
<organism evidence="1 2">
    <name type="scientific">Simiduia agarivorans (strain DSM 21679 / JCM 13881 / BCRC 17597 / SA1)</name>
    <dbReference type="NCBI Taxonomy" id="1117647"/>
    <lineage>
        <taxon>Bacteria</taxon>
        <taxon>Pseudomonadati</taxon>
        <taxon>Pseudomonadota</taxon>
        <taxon>Gammaproteobacteria</taxon>
        <taxon>Cellvibrionales</taxon>
        <taxon>Cellvibrionaceae</taxon>
        <taxon>Simiduia</taxon>
    </lineage>
</organism>
<protein>
    <submittedName>
        <fullName evidence="1">Uncharacterized protein</fullName>
    </submittedName>
</protein>
<keyword evidence="2" id="KW-1185">Reference proteome</keyword>
<gene>
    <name evidence="1" type="ordered locus">M5M_00080</name>
</gene>
<dbReference type="Proteomes" id="UP000000466">
    <property type="component" value="Chromosome"/>
</dbReference>
<dbReference type="STRING" id="1117647.M5M_00080"/>
<reference evidence="1 2" key="1">
    <citation type="journal article" date="2013" name="Genome Announc.">
        <title>Complete genome sequence of Simiduia agarivorans SA1(T), a marine bacterium able to degrade a variety of polysaccharides.</title>
        <authorList>
            <person name="Lin S.Y."/>
            <person name="Shieh W.Y."/>
            <person name="Chen J.S."/>
            <person name="Tang S.L."/>
        </authorList>
    </citation>
    <scope>NUCLEOTIDE SEQUENCE [LARGE SCALE GENOMIC DNA]</scope>
    <source>
        <strain evidence="2">DSM 21679 / JCM 13881 / BCRC 17597 / SA1</strain>
    </source>
</reference>
<dbReference type="KEGG" id="saga:M5M_00080"/>
<evidence type="ECO:0000313" key="2">
    <source>
        <dbReference type="Proteomes" id="UP000000466"/>
    </source>
</evidence>
<proteinExistence type="predicted"/>